<accession>A0A3S4DCE9</accession>
<evidence type="ECO:0000313" key="2">
    <source>
        <dbReference type="Proteomes" id="UP000281391"/>
    </source>
</evidence>
<reference evidence="1 2" key="1">
    <citation type="submission" date="2018-12" db="EMBL/GenBank/DDBJ databases">
        <authorList>
            <consortium name="Pathogen Informatics"/>
        </authorList>
    </citation>
    <scope>NUCLEOTIDE SEQUENCE [LARGE SCALE GENOMIC DNA]</scope>
    <source>
        <strain evidence="1 2">NCTC11214</strain>
    </source>
</reference>
<dbReference type="AlphaFoldDB" id="A0A3S4DCE9"/>
<keyword evidence="1" id="KW-0560">Oxidoreductase</keyword>
<evidence type="ECO:0000313" key="1">
    <source>
        <dbReference type="EMBL" id="VDZ52134.1"/>
    </source>
</evidence>
<name>A0A3S4DCE9_SEROD</name>
<organism evidence="1 2">
    <name type="scientific">Serratia odorifera</name>
    <dbReference type="NCBI Taxonomy" id="618"/>
    <lineage>
        <taxon>Bacteria</taxon>
        <taxon>Pseudomonadati</taxon>
        <taxon>Pseudomonadota</taxon>
        <taxon>Gammaproteobacteria</taxon>
        <taxon>Enterobacterales</taxon>
        <taxon>Yersiniaceae</taxon>
        <taxon>Serratia</taxon>
    </lineage>
</organism>
<gene>
    <name evidence="1" type="primary">nqrB_3</name>
    <name evidence="1" type="ORF">NCTC11214_00547</name>
</gene>
<dbReference type="Proteomes" id="UP000281391">
    <property type="component" value="Chromosome"/>
</dbReference>
<proteinExistence type="predicted"/>
<dbReference type="EC" id="1.6.5.-" evidence="1"/>
<dbReference type="KEGG" id="sof:NCTC11214_00547"/>
<sequence>MGLKNFFDKIEHHFTPGGKLEKWYPLFEATTTRCSTRRAR</sequence>
<protein>
    <submittedName>
        <fullName evidence="1">Na(+)-translocating NADH-quinone reductase subunit B</fullName>
        <ecNumber evidence="1">1.6.5.-</ecNumber>
    </submittedName>
</protein>
<dbReference type="EMBL" id="LR134117">
    <property type="protein sequence ID" value="VDZ52134.1"/>
    <property type="molecule type" value="Genomic_DNA"/>
</dbReference>
<dbReference type="GO" id="GO:0016491">
    <property type="term" value="F:oxidoreductase activity"/>
    <property type="evidence" value="ECO:0007669"/>
    <property type="project" value="UniProtKB-KW"/>
</dbReference>